<protein>
    <submittedName>
        <fullName evidence="3">Putative transcriptional regulator</fullName>
    </submittedName>
</protein>
<dbReference type="Pfam" id="PF01381">
    <property type="entry name" value="HTH_3"/>
    <property type="match status" value="1"/>
</dbReference>
<name>A0A2S6FX09_9CLOT</name>
<accession>A0A2S6FX09</accession>
<dbReference type="SUPFAM" id="SSF47413">
    <property type="entry name" value="lambda repressor-like DNA-binding domains"/>
    <property type="match status" value="1"/>
</dbReference>
<feature type="domain" description="HTH cro/C1-type" evidence="2">
    <location>
        <begin position="11"/>
        <end position="65"/>
    </location>
</feature>
<organism evidence="3 4">
    <name type="scientific">Clostridium algidicarnis DSM 15099</name>
    <dbReference type="NCBI Taxonomy" id="1121295"/>
    <lineage>
        <taxon>Bacteria</taxon>
        <taxon>Bacillati</taxon>
        <taxon>Bacillota</taxon>
        <taxon>Clostridia</taxon>
        <taxon>Eubacteriales</taxon>
        <taxon>Clostridiaceae</taxon>
        <taxon>Clostridium</taxon>
    </lineage>
</organism>
<dbReference type="Proteomes" id="UP000239863">
    <property type="component" value="Unassembled WGS sequence"/>
</dbReference>
<dbReference type="STRING" id="37659.GCA_000703125_01214"/>
<sequence length="76" mass="8719">MSKSKTFNTKIKVLRTEKNITQEQLATCIGVSRGTILEIERGTFNPSLKLAFKIAQYFNEKIDDIFELEGYLNSED</sequence>
<dbReference type="AlphaFoldDB" id="A0A2S6FX09"/>
<evidence type="ECO:0000313" key="3">
    <source>
        <dbReference type="EMBL" id="PPK48065.1"/>
    </source>
</evidence>
<dbReference type="SMART" id="SM00530">
    <property type="entry name" value="HTH_XRE"/>
    <property type="match status" value="1"/>
</dbReference>
<dbReference type="RefSeq" id="WP_029451938.1">
    <property type="nucleotide sequence ID" value="NZ_PTIS01000010.1"/>
</dbReference>
<evidence type="ECO:0000256" key="1">
    <source>
        <dbReference type="ARBA" id="ARBA00023125"/>
    </source>
</evidence>
<dbReference type="Gene3D" id="1.10.260.40">
    <property type="entry name" value="lambda repressor-like DNA-binding domains"/>
    <property type="match status" value="1"/>
</dbReference>
<dbReference type="EMBL" id="PTIS01000010">
    <property type="protein sequence ID" value="PPK48065.1"/>
    <property type="molecule type" value="Genomic_DNA"/>
</dbReference>
<evidence type="ECO:0000313" key="4">
    <source>
        <dbReference type="Proteomes" id="UP000239863"/>
    </source>
</evidence>
<dbReference type="GeneID" id="75090118"/>
<reference evidence="3 4" key="1">
    <citation type="submission" date="2018-02" db="EMBL/GenBank/DDBJ databases">
        <title>Genomic Encyclopedia of Archaeal and Bacterial Type Strains, Phase II (KMG-II): from individual species to whole genera.</title>
        <authorList>
            <person name="Goeker M."/>
        </authorList>
    </citation>
    <scope>NUCLEOTIDE SEQUENCE [LARGE SCALE GENOMIC DNA]</scope>
    <source>
        <strain evidence="3 4">DSM 15099</strain>
    </source>
</reference>
<comment type="caution">
    <text evidence="3">The sequence shown here is derived from an EMBL/GenBank/DDBJ whole genome shotgun (WGS) entry which is preliminary data.</text>
</comment>
<keyword evidence="1" id="KW-0238">DNA-binding</keyword>
<proteinExistence type="predicted"/>
<dbReference type="GO" id="GO:0003677">
    <property type="term" value="F:DNA binding"/>
    <property type="evidence" value="ECO:0007669"/>
    <property type="project" value="UniProtKB-KW"/>
</dbReference>
<dbReference type="InterPro" id="IPR001387">
    <property type="entry name" value="Cro/C1-type_HTH"/>
</dbReference>
<dbReference type="PROSITE" id="PS50943">
    <property type="entry name" value="HTH_CROC1"/>
    <property type="match status" value="1"/>
</dbReference>
<gene>
    <name evidence="3" type="ORF">BD821_11030</name>
</gene>
<dbReference type="InterPro" id="IPR010982">
    <property type="entry name" value="Lambda_DNA-bd_dom_sf"/>
</dbReference>
<dbReference type="PANTHER" id="PTHR46558:SF4">
    <property type="entry name" value="DNA-BIDING PHAGE PROTEIN"/>
    <property type="match status" value="1"/>
</dbReference>
<dbReference type="CDD" id="cd00093">
    <property type="entry name" value="HTH_XRE"/>
    <property type="match status" value="1"/>
</dbReference>
<evidence type="ECO:0000259" key="2">
    <source>
        <dbReference type="PROSITE" id="PS50943"/>
    </source>
</evidence>
<dbReference type="OrthoDB" id="48775at2"/>
<dbReference type="PANTHER" id="PTHR46558">
    <property type="entry name" value="TRACRIPTIONAL REGULATORY PROTEIN-RELATED-RELATED"/>
    <property type="match status" value="1"/>
</dbReference>